<dbReference type="Gene3D" id="1.10.10.60">
    <property type="entry name" value="Homeodomain-like"/>
    <property type="match status" value="2"/>
</dbReference>
<dbReference type="EMBL" id="BAABAH010000001">
    <property type="protein sequence ID" value="GAA3801122.1"/>
    <property type="molecule type" value="Genomic_DNA"/>
</dbReference>
<evidence type="ECO:0000256" key="1">
    <source>
        <dbReference type="SAM" id="MobiDB-lite"/>
    </source>
</evidence>
<protein>
    <recommendedName>
        <fullName evidence="4">Helix-turn-helix domain-containing protein</fullName>
    </recommendedName>
</protein>
<proteinExistence type="predicted"/>
<feature type="region of interest" description="Disordered" evidence="1">
    <location>
        <begin position="83"/>
        <end position="102"/>
    </location>
</feature>
<evidence type="ECO:0000313" key="2">
    <source>
        <dbReference type="EMBL" id="GAA3801122.1"/>
    </source>
</evidence>
<dbReference type="Proteomes" id="UP001501821">
    <property type="component" value="Unassembled WGS sequence"/>
</dbReference>
<organism evidence="2 3">
    <name type="scientific">Nocardioides panacisoli</name>
    <dbReference type="NCBI Taxonomy" id="627624"/>
    <lineage>
        <taxon>Bacteria</taxon>
        <taxon>Bacillati</taxon>
        <taxon>Actinomycetota</taxon>
        <taxon>Actinomycetes</taxon>
        <taxon>Propionibacteriales</taxon>
        <taxon>Nocardioidaceae</taxon>
        <taxon>Nocardioides</taxon>
    </lineage>
</organism>
<name>A0ABP7HPE0_9ACTN</name>
<evidence type="ECO:0008006" key="4">
    <source>
        <dbReference type="Google" id="ProtNLM"/>
    </source>
</evidence>
<sequence>MLEAYRAGTTMAVLAERYGVRRQTIGELLHREGVPKRRSKRMKPAEIDQAVELYESGLSLKKVGERLQRDHNMIWRQLKKRGVVMRSPNDRPGPRLLDGIQQ</sequence>
<keyword evidence="3" id="KW-1185">Reference proteome</keyword>
<accession>A0ABP7HPE0</accession>
<comment type="caution">
    <text evidence="2">The sequence shown here is derived from an EMBL/GenBank/DDBJ whole genome shotgun (WGS) entry which is preliminary data.</text>
</comment>
<reference evidence="3" key="1">
    <citation type="journal article" date="2019" name="Int. J. Syst. Evol. Microbiol.">
        <title>The Global Catalogue of Microorganisms (GCM) 10K type strain sequencing project: providing services to taxonomists for standard genome sequencing and annotation.</title>
        <authorList>
            <consortium name="The Broad Institute Genomics Platform"/>
            <consortium name="The Broad Institute Genome Sequencing Center for Infectious Disease"/>
            <person name="Wu L."/>
            <person name="Ma J."/>
        </authorList>
    </citation>
    <scope>NUCLEOTIDE SEQUENCE [LARGE SCALE GENOMIC DNA]</scope>
    <source>
        <strain evidence="3">JCM 16953</strain>
    </source>
</reference>
<gene>
    <name evidence="2" type="ORF">GCM10022242_00050</name>
</gene>
<evidence type="ECO:0000313" key="3">
    <source>
        <dbReference type="Proteomes" id="UP001501821"/>
    </source>
</evidence>